<dbReference type="Pfam" id="PF13519">
    <property type="entry name" value="VWA_2"/>
    <property type="match status" value="1"/>
</dbReference>
<dbReference type="InterPro" id="IPR041916">
    <property type="entry name" value="Anti_sigma_zinc_sf"/>
</dbReference>
<feature type="transmembrane region" description="Helical" evidence="1">
    <location>
        <begin position="94"/>
        <end position="116"/>
    </location>
</feature>
<dbReference type="SMART" id="SM00327">
    <property type="entry name" value="VWA"/>
    <property type="match status" value="1"/>
</dbReference>
<keyword evidence="4" id="KW-1185">Reference proteome</keyword>
<dbReference type="RefSeq" id="WP_136082231.1">
    <property type="nucleotide sequence ID" value="NZ_CAAHFG010000004.1"/>
</dbReference>
<keyword evidence="1" id="KW-1133">Transmembrane helix</keyword>
<proteinExistence type="predicted"/>
<dbReference type="Pfam" id="PF12450">
    <property type="entry name" value="vWF_A"/>
    <property type="match status" value="1"/>
</dbReference>
<dbReference type="Gene3D" id="1.10.10.1320">
    <property type="entry name" value="Anti-sigma factor, zinc-finger domain"/>
    <property type="match status" value="1"/>
</dbReference>
<dbReference type="InterPro" id="IPR036465">
    <property type="entry name" value="vWFA_dom_sf"/>
</dbReference>
<protein>
    <recommendedName>
        <fullName evidence="2">VWFA domain-containing protein</fullName>
    </recommendedName>
</protein>
<dbReference type="PANTHER" id="PTHR10579">
    <property type="entry name" value="CALCIUM-ACTIVATED CHLORIDE CHANNEL REGULATOR"/>
    <property type="match status" value="1"/>
</dbReference>
<evidence type="ECO:0000313" key="4">
    <source>
        <dbReference type="Proteomes" id="UP000366872"/>
    </source>
</evidence>
<feature type="domain" description="VWFA" evidence="2">
    <location>
        <begin position="338"/>
        <end position="514"/>
    </location>
</feature>
<keyword evidence="1" id="KW-0812">Transmembrane</keyword>
<accession>A0A6C2UA21</accession>
<dbReference type="EMBL" id="CAAHFG010000004">
    <property type="protein sequence ID" value="VGO16703.1"/>
    <property type="molecule type" value="Genomic_DNA"/>
</dbReference>
<dbReference type="InterPro" id="IPR051266">
    <property type="entry name" value="CLCR"/>
</dbReference>
<keyword evidence="1" id="KW-0472">Membrane</keyword>
<dbReference type="InterPro" id="IPR027383">
    <property type="entry name" value="Znf_put"/>
</dbReference>
<dbReference type="InterPro" id="IPR002035">
    <property type="entry name" value="VWF_A"/>
</dbReference>
<sequence>MKNCKPFEKQLVAYLHGELSETDFQALDRHLETCTSCRAELEARRSTLELLGEALETAPAPERLDAWRDLPHRPSAHRMTLADWWFNPRFRAGLVTAAACSVFIFLSLSLVVFNVVQKEEKAFVADEVAFEAPVPEGPRMELKKLKVPVKEKVAMPKPALRKRIVAKSGPEFPQATAPEPAPIVYAESVAATDGLAFGHAGNFSGSTVVVGKEVLARGAVWRDTPAQFNTEQYDRIVDNAFKASMENPLSTFSIDVDRAAYANVRRFLTQSNRLPPPDAVRIEEMVNYFDYDYPQPKGEDPFVVSMELADCPWNAGHQLALIGLQGLEIETKDLPPNNLVFLLDVSDSMNNPAKLPLLKSAMRLLVEQLRPEDRVSIVVYAGAAGIVLEPTSEKGRILEAIERLNAGGSTAGGAGIELAYKTAQQNFIKEGNNRVILATDGDFNVGVSSDGALTRLIEEKRESGIFLTVLGFGTGNYKDSKMEKLADQGNGNYAYIDDILEAKKVLVSEMGGTLVTIAKDVKVQVEFNPRKVKAYRLIGYENRILAKEDFDNDQKDAGELGAGHTVTALYELVPAGSDEEIPVAGKLKYQKTKLLASDELMTVKLRYKQPDADVSKLITETVAASAALAMEEAPNIGFASAVAEFGLLLRHSEHKGSANYDAILRRAKAAKGADEEGYRAEFIRLVEKAQLLDR</sequence>
<dbReference type="Proteomes" id="UP000366872">
    <property type="component" value="Unassembled WGS sequence"/>
</dbReference>
<evidence type="ECO:0000313" key="3">
    <source>
        <dbReference type="EMBL" id="VGO16703.1"/>
    </source>
</evidence>
<reference evidence="3 4" key="1">
    <citation type="submission" date="2019-04" db="EMBL/GenBank/DDBJ databases">
        <authorList>
            <person name="Van Vliet M D."/>
        </authorList>
    </citation>
    <scope>NUCLEOTIDE SEQUENCE [LARGE SCALE GENOMIC DNA]</scope>
    <source>
        <strain evidence="3 4">F1</strain>
    </source>
</reference>
<dbReference type="Pfam" id="PF13490">
    <property type="entry name" value="zf-HC2"/>
    <property type="match status" value="1"/>
</dbReference>
<dbReference type="AlphaFoldDB" id="A0A6C2UA21"/>
<dbReference type="PROSITE" id="PS50234">
    <property type="entry name" value="VWFA"/>
    <property type="match status" value="1"/>
</dbReference>
<dbReference type="InterPro" id="IPR021908">
    <property type="entry name" value="YfbK_C"/>
</dbReference>
<evidence type="ECO:0000256" key="1">
    <source>
        <dbReference type="SAM" id="Phobius"/>
    </source>
</evidence>
<dbReference type="Gene3D" id="3.40.50.410">
    <property type="entry name" value="von Willebrand factor, type A domain"/>
    <property type="match status" value="1"/>
</dbReference>
<dbReference type="CDD" id="cd01465">
    <property type="entry name" value="vWA_subgroup"/>
    <property type="match status" value="1"/>
</dbReference>
<dbReference type="SUPFAM" id="SSF53300">
    <property type="entry name" value="vWA-like"/>
    <property type="match status" value="1"/>
</dbReference>
<gene>
    <name evidence="3" type="ORF">PDESU_05294</name>
</gene>
<dbReference type="InterPro" id="IPR022156">
    <property type="entry name" value="Uncharacterised_YfbK_N"/>
</dbReference>
<dbReference type="PANTHER" id="PTHR10579:SF43">
    <property type="entry name" value="ZINC FINGER (C3HC4-TYPE RING FINGER) FAMILY PROTEIN"/>
    <property type="match status" value="1"/>
</dbReference>
<organism evidence="3 4">
    <name type="scientific">Pontiella desulfatans</name>
    <dbReference type="NCBI Taxonomy" id="2750659"/>
    <lineage>
        <taxon>Bacteria</taxon>
        <taxon>Pseudomonadati</taxon>
        <taxon>Kiritimatiellota</taxon>
        <taxon>Kiritimatiellia</taxon>
        <taxon>Kiritimatiellales</taxon>
        <taxon>Pontiellaceae</taxon>
        <taxon>Pontiella</taxon>
    </lineage>
</organism>
<dbReference type="Pfam" id="PF12034">
    <property type="entry name" value="YfbK_C"/>
    <property type="match status" value="1"/>
</dbReference>
<name>A0A6C2UA21_PONDE</name>
<evidence type="ECO:0000259" key="2">
    <source>
        <dbReference type="PROSITE" id="PS50234"/>
    </source>
</evidence>